<evidence type="ECO:0000259" key="2">
    <source>
        <dbReference type="Pfam" id="PF01548"/>
    </source>
</evidence>
<evidence type="ECO:0000256" key="1">
    <source>
        <dbReference type="SAM" id="Coils"/>
    </source>
</evidence>
<dbReference type="InterPro" id="IPR002525">
    <property type="entry name" value="Transp_IS110-like_N"/>
</dbReference>
<dbReference type="OrthoDB" id="5289737at2"/>
<reference evidence="4 5" key="1">
    <citation type="submission" date="2019-03" db="EMBL/GenBank/DDBJ databases">
        <title>Genomic Encyclopedia of Type Strains, Phase III (KMG-III): the genomes of soil and plant-associated and newly described type strains.</title>
        <authorList>
            <person name="Whitman W."/>
        </authorList>
    </citation>
    <scope>NUCLEOTIDE SEQUENCE [LARGE SCALE GENOMIC DNA]</scope>
    <source>
        <strain evidence="4 5">CECT 7378</strain>
    </source>
</reference>
<proteinExistence type="predicted"/>
<protein>
    <submittedName>
        <fullName evidence="4">Transposase</fullName>
    </submittedName>
</protein>
<dbReference type="Pfam" id="PF01548">
    <property type="entry name" value="DEDD_Tnp_IS110"/>
    <property type="match status" value="1"/>
</dbReference>
<dbReference type="Pfam" id="PF02371">
    <property type="entry name" value="Transposase_20"/>
    <property type="match status" value="1"/>
</dbReference>
<accession>A0A4R6M5Y7</accession>
<feature type="domain" description="Transposase IS110-like N-terminal" evidence="2">
    <location>
        <begin position="8"/>
        <end position="147"/>
    </location>
</feature>
<dbReference type="Proteomes" id="UP000294656">
    <property type="component" value="Unassembled WGS sequence"/>
</dbReference>
<comment type="caution">
    <text evidence="4">The sequence shown here is derived from an EMBL/GenBank/DDBJ whole genome shotgun (WGS) entry which is preliminary data.</text>
</comment>
<dbReference type="InterPro" id="IPR003346">
    <property type="entry name" value="Transposase_20"/>
</dbReference>
<dbReference type="AlphaFoldDB" id="A0A4R6M5Y7"/>
<organism evidence="4 5">
    <name type="scientific">Marinomonas balearica</name>
    <dbReference type="NCBI Taxonomy" id="491947"/>
    <lineage>
        <taxon>Bacteria</taxon>
        <taxon>Pseudomonadati</taxon>
        <taxon>Pseudomonadota</taxon>
        <taxon>Gammaproteobacteria</taxon>
        <taxon>Oceanospirillales</taxon>
        <taxon>Oceanospirillaceae</taxon>
        <taxon>Marinomonas</taxon>
    </lineage>
</organism>
<dbReference type="EMBL" id="SNXC01000013">
    <property type="protein sequence ID" value="TDO96733.1"/>
    <property type="molecule type" value="Genomic_DNA"/>
</dbReference>
<dbReference type="GO" id="GO:0004803">
    <property type="term" value="F:transposase activity"/>
    <property type="evidence" value="ECO:0007669"/>
    <property type="project" value="InterPro"/>
</dbReference>
<dbReference type="GO" id="GO:0003677">
    <property type="term" value="F:DNA binding"/>
    <property type="evidence" value="ECO:0007669"/>
    <property type="project" value="InterPro"/>
</dbReference>
<keyword evidence="5" id="KW-1185">Reference proteome</keyword>
<feature type="coiled-coil region" evidence="1">
    <location>
        <begin position="174"/>
        <end position="201"/>
    </location>
</feature>
<dbReference type="RefSeq" id="WP_133504242.1">
    <property type="nucleotide sequence ID" value="NZ_SNXC01000013.1"/>
</dbReference>
<dbReference type="PANTHER" id="PTHR33055">
    <property type="entry name" value="TRANSPOSASE FOR INSERTION SEQUENCE ELEMENT IS1111A"/>
    <property type="match status" value="1"/>
</dbReference>
<gene>
    <name evidence="4" type="ORF">DFP79_2500</name>
</gene>
<dbReference type="NCBIfam" id="NF033542">
    <property type="entry name" value="transpos_IS110"/>
    <property type="match status" value="1"/>
</dbReference>
<evidence type="ECO:0000313" key="5">
    <source>
        <dbReference type="Proteomes" id="UP000294656"/>
    </source>
</evidence>
<name>A0A4R6M5Y7_9GAMM</name>
<evidence type="ECO:0000259" key="3">
    <source>
        <dbReference type="Pfam" id="PF02371"/>
    </source>
</evidence>
<sequence length="340" mass="38183">MNKFNTIAIDLAKNVFQVCILSPDRTVIQNKQVSRAKLSSLLANQQASVVAMEACYSSHYWARVFSDMGHNVHLIPAQHVKPFVRGNKNDRNDALAIAEASGRPNLKYVPLKTVEQQDIQALHRIRDKLIARRTSVVNQIRGLLSEYGVIIPMGLAGFKQHASQLLDPAEPRLTSRMKLQLAEAKEEFDSLSRRSLSIEKELKNYAQDHPLCQRLMTLPGIGVLNATALFAAIGNACQFSTPRELSVWLGITPKQYASGEKSKTGGITKRGNRYLRKQLIHGARTLLHRTKGKTDKLSVWIQQIVERRGKNKAVVAIANRLARLAWILLQRNEDYRVIPA</sequence>
<feature type="domain" description="Transposase IS116/IS110/IS902 C-terminal" evidence="3">
    <location>
        <begin position="212"/>
        <end position="292"/>
    </location>
</feature>
<dbReference type="PANTHER" id="PTHR33055:SF3">
    <property type="entry name" value="PUTATIVE TRANSPOSASE FOR IS117-RELATED"/>
    <property type="match status" value="1"/>
</dbReference>
<keyword evidence="1" id="KW-0175">Coiled coil</keyword>
<evidence type="ECO:0000313" key="4">
    <source>
        <dbReference type="EMBL" id="TDO96733.1"/>
    </source>
</evidence>
<dbReference type="GO" id="GO:0006313">
    <property type="term" value="P:DNA transposition"/>
    <property type="evidence" value="ECO:0007669"/>
    <property type="project" value="InterPro"/>
</dbReference>
<dbReference type="InterPro" id="IPR047650">
    <property type="entry name" value="Transpos_IS110"/>
</dbReference>